<comment type="caution">
    <text evidence="1">The sequence shown here is derived from an EMBL/GenBank/DDBJ whole genome shotgun (WGS) entry which is preliminary data.</text>
</comment>
<organism evidence="1 2">
    <name type="scientific">Cytospora chrysosperma</name>
    <name type="common">Cytospora canker fungus</name>
    <name type="synonym">Sphaeria chrysosperma</name>
    <dbReference type="NCBI Taxonomy" id="252740"/>
    <lineage>
        <taxon>Eukaryota</taxon>
        <taxon>Fungi</taxon>
        <taxon>Dikarya</taxon>
        <taxon>Ascomycota</taxon>
        <taxon>Pezizomycotina</taxon>
        <taxon>Sordariomycetes</taxon>
        <taxon>Sordariomycetidae</taxon>
        <taxon>Diaporthales</taxon>
        <taxon>Cytosporaceae</taxon>
        <taxon>Cytospora</taxon>
    </lineage>
</organism>
<proteinExistence type="predicted"/>
<evidence type="ECO:0000313" key="2">
    <source>
        <dbReference type="Proteomes" id="UP000284375"/>
    </source>
</evidence>
<gene>
    <name evidence="1" type="ORF">VSDG_05642</name>
</gene>
<reference evidence="1 2" key="1">
    <citation type="submission" date="2015-09" db="EMBL/GenBank/DDBJ databases">
        <title>Host preference determinants of Valsa canker pathogens revealed by comparative genomics.</title>
        <authorList>
            <person name="Yin Z."/>
            <person name="Huang L."/>
        </authorList>
    </citation>
    <scope>NUCLEOTIDE SEQUENCE [LARGE SCALE GENOMIC DNA]</scope>
    <source>
        <strain evidence="1 2">YSFL</strain>
    </source>
</reference>
<keyword evidence="2" id="KW-1185">Reference proteome</keyword>
<dbReference type="Proteomes" id="UP000284375">
    <property type="component" value="Unassembled WGS sequence"/>
</dbReference>
<dbReference type="EMBL" id="LJZO01000019">
    <property type="protein sequence ID" value="ROV96717.1"/>
    <property type="molecule type" value="Genomic_DNA"/>
</dbReference>
<protein>
    <submittedName>
        <fullName evidence="1">Uncharacterized protein</fullName>
    </submittedName>
</protein>
<sequence length="121" mass="13310">MDNLGDTILTIARSLFDDLEAVNAYRAQFHLQLPYDLGGAEEKAAVYTAFNTFSELWMEILHGAKMQLNAAVAAADCQPEGELKAILEDCLEQIDITNADTRASYDYIEAILVELNCSGFG</sequence>
<evidence type="ECO:0000313" key="1">
    <source>
        <dbReference type="EMBL" id="ROV96717.1"/>
    </source>
</evidence>
<dbReference type="AlphaFoldDB" id="A0A423W094"/>
<accession>A0A423W094</accession>
<name>A0A423W094_CYTCH</name>